<sequence>MRTLLSSILTVKRLVCQDVALLMYDSCRSHDDAGRCEWVRPPITPHNSLAGVPDPQETSPTSAALIYRWAPRTAQRTFPRSHRSGIHMTSLKGKRIAILSTDGFEQVELTEPRKALDCRGATTVVISPKGGEIRGWKLTDWGDNVPVDQLLEESDAQEFDALLLPGGVINPDKLRINPKAVKFVAEFVAFGKLIAAICHGPWTLIETGVVKGKTMTSWSSVKSDLVNAGANSVDQEVVVDGHLITSRQPDDIPAFSKQSSSSSAETRHNTRLESKLDGMTNRNARGNRLNADGTRKTSRDGRDAIAASSPPLWIGRLEPSRPAEAWRIRCNRGCNQNGAQ</sequence>
<dbReference type="PANTHER" id="PTHR42733:SF12">
    <property type="entry name" value="PROTEINASE"/>
    <property type="match status" value="1"/>
</dbReference>
<gene>
    <name evidence="4" type="ORF">ACPOL_2971</name>
</gene>
<dbReference type="InterPro" id="IPR006286">
    <property type="entry name" value="C56_PfpI-like"/>
</dbReference>
<protein>
    <submittedName>
        <fullName evidence="4">ThiJ/PfpI family protein</fullName>
    </submittedName>
</protein>
<name>A0A2Z5FZD5_9BACT</name>
<reference evidence="4 5" key="1">
    <citation type="journal article" date="2018" name="Front. Microbiol.">
        <title>Hydrolytic Capabilities as a Key to Environmental Success: Chitinolytic and Cellulolytic Acidobacteria From Acidic Sub-arctic Soils and Boreal Peatlands.</title>
        <authorList>
            <person name="Belova S.E."/>
            <person name="Ravin N.V."/>
            <person name="Pankratov T.A."/>
            <person name="Rakitin A.L."/>
            <person name="Ivanova A.A."/>
            <person name="Beletsky A.V."/>
            <person name="Mardanov A.V."/>
            <person name="Sinninghe Damste J.S."/>
            <person name="Dedysh S.N."/>
        </authorList>
    </citation>
    <scope>NUCLEOTIDE SEQUENCE [LARGE SCALE GENOMIC DNA]</scope>
    <source>
        <strain evidence="4 5">SBC82</strain>
    </source>
</reference>
<dbReference type="Proteomes" id="UP000253606">
    <property type="component" value="Chromosome"/>
</dbReference>
<dbReference type="PANTHER" id="PTHR42733">
    <property type="entry name" value="DJ-1 PROTEIN"/>
    <property type="match status" value="1"/>
</dbReference>
<dbReference type="InterPro" id="IPR002818">
    <property type="entry name" value="DJ-1/PfpI"/>
</dbReference>
<keyword evidence="5" id="KW-1185">Reference proteome</keyword>
<dbReference type="AlphaFoldDB" id="A0A2Z5FZD5"/>
<dbReference type="CDD" id="cd03134">
    <property type="entry name" value="GATase1_PfpI_like"/>
    <property type="match status" value="1"/>
</dbReference>
<feature type="domain" description="DJ-1/PfpI" evidence="3">
    <location>
        <begin position="94"/>
        <end position="258"/>
    </location>
</feature>
<dbReference type="PROSITE" id="PS51276">
    <property type="entry name" value="PEPTIDASE_C56_PFPI"/>
    <property type="match status" value="1"/>
</dbReference>
<dbReference type="RefSeq" id="WP_414633347.1">
    <property type="nucleotide sequence ID" value="NZ_CP030840.1"/>
</dbReference>
<evidence type="ECO:0000256" key="1">
    <source>
        <dbReference type="ARBA" id="ARBA00008542"/>
    </source>
</evidence>
<dbReference type="Pfam" id="PF01965">
    <property type="entry name" value="DJ-1_PfpI"/>
    <property type="match status" value="1"/>
</dbReference>
<evidence type="ECO:0000259" key="3">
    <source>
        <dbReference type="Pfam" id="PF01965"/>
    </source>
</evidence>
<dbReference type="KEGG" id="abas:ACPOL_2971"/>
<proteinExistence type="inferred from homology"/>
<feature type="region of interest" description="Disordered" evidence="2">
    <location>
        <begin position="249"/>
        <end position="307"/>
    </location>
</feature>
<feature type="compositionally biased region" description="Basic and acidic residues" evidence="2">
    <location>
        <begin position="265"/>
        <end position="276"/>
    </location>
</feature>
<evidence type="ECO:0000313" key="4">
    <source>
        <dbReference type="EMBL" id="AXC12273.1"/>
    </source>
</evidence>
<feature type="compositionally biased region" description="Basic and acidic residues" evidence="2">
    <location>
        <begin position="293"/>
        <end position="303"/>
    </location>
</feature>
<evidence type="ECO:0000313" key="5">
    <source>
        <dbReference type="Proteomes" id="UP000253606"/>
    </source>
</evidence>
<accession>A0A2Z5FZD5</accession>
<dbReference type="SUPFAM" id="SSF52317">
    <property type="entry name" value="Class I glutamine amidotransferase-like"/>
    <property type="match status" value="1"/>
</dbReference>
<organism evidence="4 5">
    <name type="scientific">Acidisarcina polymorpha</name>
    <dbReference type="NCBI Taxonomy" id="2211140"/>
    <lineage>
        <taxon>Bacteria</taxon>
        <taxon>Pseudomonadati</taxon>
        <taxon>Acidobacteriota</taxon>
        <taxon>Terriglobia</taxon>
        <taxon>Terriglobales</taxon>
        <taxon>Acidobacteriaceae</taxon>
        <taxon>Acidisarcina</taxon>
    </lineage>
</organism>
<dbReference type="EMBL" id="CP030840">
    <property type="protein sequence ID" value="AXC12273.1"/>
    <property type="molecule type" value="Genomic_DNA"/>
</dbReference>
<evidence type="ECO:0000256" key="2">
    <source>
        <dbReference type="SAM" id="MobiDB-lite"/>
    </source>
</evidence>
<dbReference type="InterPro" id="IPR029062">
    <property type="entry name" value="Class_I_gatase-like"/>
</dbReference>
<comment type="similarity">
    <text evidence="1">Belongs to the peptidase C56 family.</text>
</comment>
<dbReference type="Gene3D" id="3.40.50.880">
    <property type="match status" value="1"/>
</dbReference>
<dbReference type="NCBIfam" id="TIGR01382">
    <property type="entry name" value="PfpI"/>
    <property type="match status" value="1"/>
</dbReference>